<accession>A0A8C3TCI0</accession>
<dbReference type="Pfam" id="PF05049">
    <property type="entry name" value="IIGP"/>
    <property type="match status" value="1"/>
</dbReference>
<dbReference type="GO" id="GO:1903037">
    <property type="term" value="P:regulation of leukocyte cell-cell adhesion"/>
    <property type="evidence" value="ECO:0007669"/>
    <property type="project" value="UniProtKB-ARBA"/>
</dbReference>
<dbReference type="InterPro" id="IPR013106">
    <property type="entry name" value="Ig_V-set"/>
</dbReference>
<feature type="domain" description="Ig-like" evidence="14">
    <location>
        <begin position="135"/>
        <end position="256"/>
    </location>
</feature>
<dbReference type="Gene3D" id="3.40.50.300">
    <property type="entry name" value="P-loop containing nucleotide triphosphate hydrolases"/>
    <property type="match status" value="1"/>
</dbReference>
<reference evidence="16" key="1">
    <citation type="submission" date="2025-08" db="UniProtKB">
        <authorList>
            <consortium name="Ensembl"/>
        </authorList>
    </citation>
    <scope>IDENTIFICATION</scope>
</reference>
<keyword evidence="7 12" id="KW-0472">Membrane</keyword>
<dbReference type="FunFam" id="3.40.50.300:FF:000541">
    <property type="entry name" value="Immunity related GTPase M"/>
    <property type="match status" value="1"/>
</dbReference>
<evidence type="ECO:0000256" key="1">
    <source>
        <dbReference type="ARBA" id="ARBA00004370"/>
    </source>
</evidence>
<comment type="similarity">
    <text evidence="2">Belongs to the TRAFAC class dynamin-like GTPase superfamily. IRG family.</text>
</comment>
<evidence type="ECO:0000256" key="12">
    <source>
        <dbReference type="SAM" id="Phobius"/>
    </source>
</evidence>
<dbReference type="InterPro" id="IPR036179">
    <property type="entry name" value="Ig-like_dom_sf"/>
</dbReference>
<evidence type="ECO:0000259" key="14">
    <source>
        <dbReference type="PROSITE" id="PS50835"/>
    </source>
</evidence>
<evidence type="ECO:0000256" key="10">
    <source>
        <dbReference type="ARBA" id="ARBA00023319"/>
    </source>
</evidence>
<proteinExistence type="inferred from homology"/>
<evidence type="ECO:0000256" key="7">
    <source>
        <dbReference type="ARBA" id="ARBA00023136"/>
    </source>
</evidence>
<evidence type="ECO:0000313" key="17">
    <source>
        <dbReference type="Proteomes" id="UP000694403"/>
    </source>
</evidence>
<evidence type="ECO:0000256" key="2">
    <source>
        <dbReference type="ARBA" id="ARBA00005429"/>
    </source>
</evidence>
<dbReference type="InterPro" id="IPR007110">
    <property type="entry name" value="Ig-like_dom"/>
</dbReference>
<feature type="domain" description="Ig-like" evidence="14">
    <location>
        <begin position="33"/>
        <end position="127"/>
    </location>
</feature>
<dbReference type="SMART" id="SM00409">
    <property type="entry name" value="IG"/>
    <property type="match status" value="2"/>
</dbReference>
<dbReference type="SMART" id="SM00406">
    <property type="entry name" value="IGv"/>
    <property type="match status" value="2"/>
</dbReference>
<keyword evidence="5" id="KW-0378">Hydrolase</keyword>
<feature type="transmembrane region" description="Helical" evidence="12">
    <location>
        <begin position="272"/>
        <end position="290"/>
    </location>
</feature>
<keyword evidence="17" id="KW-1185">Reference proteome</keyword>
<evidence type="ECO:0000256" key="6">
    <source>
        <dbReference type="ARBA" id="ARBA00023134"/>
    </source>
</evidence>
<dbReference type="FunFam" id="2.60.40.10:FF:000142">
    <property type="entry name" value="V-set domain-containing T-cell activation inhibitor 1"/>
    <property type="match status" value="1"/>
</dbReference>
<keyword evidence="12" id="KW-1133">Transmembrane helix</keyword>
<evidence type="ECO:0000259" key="15">
    <source>
        <dbReference type="PROSITE" id="PS51716"/>
    </source>
</evidence>
<evidence type="ECO:0000256" key="9">
    <source>
        <dbReference type="ARBA" id="ARBA00023180"/>
    </source>
</evidence>
<dbReference type="InterPro" id="IPR007743">
    <property type="entry name" value="Immunity-related_GTPase-like"/>
</dbReference>
<keyword evidence="6" id="KW-0342">GTP-binding</keyword>
<dbReference type="SMART" id="SM00408">
    <property type="entry name" value="IGc2"/>
    <property type="match status" value="2"/>
</dbReference>
<dbReference type="GO" id="GO:0005525">
    <property type="term" value="F:GTP binding"/>
    <property type="evidence" value="ECO:0007669"/>
    <property type="project" value="UniProtKB-KW"/>
</dbReference>
<sequence length="763" mass="85656">MARVSLVCSLHLIVLWTLCGVAGEETAITAQYGKDVTLTCIFPSKLKISFHRLSITWTKEGAQGQGAQGQGLLVHRFQLKMNWLEGQEEVYRGRTQLYPQEFPRGNASLRLSDVRLQDEGSYFCNVTCELGSWSQKISLVVLSDSEMERPIIVQPGEDVILNCSFQSELNHQPLNITWKKEDEEGPDLLVHSYCSELDPLETQDEAYRGRTQLYPERFHEGNASLRLKNVRLADDGVYTCHVKPQLGRFSVRMRVAVEKDAELFQSPSTLYILWWIVLAVLLLILAFVLLRMYSPSLRKLWLNKMSPQSESQQTASDHKKDKEENKLLLRASSSTSMEPGVANPTHSPPAHSSPGQTAKDIGEPRAAPGVQIVPKLISIMQQKALEYTKLNIAIIGELGCGKSSFINAMRGLCDEDEGAAPVGEEEMVTEPTAYQHPKHPSVTFWRLPISWTEDFQPEAYLQKVKFVHYDFFIIMDLEEFTPRYAELAREIQKAGKMCYFVRSKVDADLDSARRSRPSTYDEEKILQNIRSHCTRCLEEGGMIKPQVFLLSALKLDKYDFPLLQESVEKALPGDKKRALILALPNTSPQILQKKKEALQKQIWKIAFVSSLITVIHIPVVSTILDITILLILMRYYCQVFGLDDVSFAALMRQFGKPAEELKVVMKPLLAKEIRINVVLQLLSSVACGIFIGADLALWPLRVLGFILSGGVAAVGFLVAGGISLATTYILLKTFLNGAAEDAQIILQTLSQQGKVTKLTRQLK</sequence>
<dbReference type="InterPro" id="IPR027417">
    <property type="entry name" value="P-loop_NTPase"/>
</dbReference>
<dbReference type="GO" id="GO:0016787">
    <property type="term" value="F:hydrolase activity"/>
    <property type="evidence" value="ECO:0007669"/>
    <property type="project" value="UniProtKB-KW"/>
</dbReference>
<evidence type="ECO:0000256" key="4">
    <source>
        <dbReference type="ARBA" id="ARBA00022741"/>
    </source>
</evidence>
<evidence type="ECO:0000256" key="11">
    <source>
        <dbReference type="SAM" id="MobiDB-lite"/>
    </source>
</evidence>
<keyword evidence="3 13" id="KW-0732">Signal</keyword>
<evidence type="ECO:0000313" key="16">
    <source>
        <dbReference type="Ensembl" id="ENSCSRP00000026351.1"/>
    </source>
</evidence>
<dbReference type="PANTHER" id="PTHR32341:SF10">
    <property type="entry name" value="INTERFERON-INDUCIBLE GTPASE 5"/>
    <property type="match status" value="1"/>
</dbReference>
<dbReference type="Proteomes" id="UP000694403">
    <property type="component" value="Unplaced"/>
</dbReference>
<dbReference type="InterPro" id="IPR013783">
    <property type="entry name" value="Ig-like_fold"/>
</dbReference>
<keyword evidence="10" id="KW-0393">Immunoglobulin domain</keyword>
<comment type="subcellular location">
    <subcellularLocation>
        <location evidence="1">Membrane</location>
    </subcellularLocation>
</comment>
<dbReference type="SUPFAM" id="SSF48726">
    <property type="entry name" value="Immunoglobulin"/>
    <property type="match status" value="2"/>
</dbReference>
<organism evidence="16 17">
    <name type="scientific">Chelydra serpentina</name>
    <name type="common">Snapping turtle</name>
    <name type="synonym">Testudo serpentina</name>
    <dbReference type="NCBI Taxonomy" id="8475"/>
    <lineage>
        <taxon>Eukaryota</taxon>
        <taxon>Metazoa</taxon>
        <taxon>Chordata</taxon>
        <taxon>Craniata</taxon>
        <taxon>Vertebrata</taxon>
        <taxon>Euteleostomi</taxon>
        <taxon>Archelosauria</taxon>
        <taxon>Testudinata</taxon>
        <taxon>Testudines</taxon>
        <taxon>Cryptodira</taxon>
        <taxon>Durocryptodira</taxon>
        <taxon>Americhelydia</taxon>
        <taxon>Chelydroidea</taxon>
        <taxon>Chelydridae</taxon>
        <taxon>Chelydra</taxon>
    </lineage>
</organism>
<reference evidence="16" key="2">
    <citation type="submission" date="2025-09" db="UniProtKB">
        <authorList>
            <consortium name="Ensembl"/>
        </authorList>
    </citation>
    <scope>IDENTIFICATION</scope>
</reference>
<dbReference type="GO" id="GO:0050863">
    <property type="term" value="P:regulation of T cell activation"/>
    <property type="evidence" value="ECO:0007669"/>
    <property type="project" value="UniProtKB-ARBA"/>
</dbReference>
<dbReference type="PROSITE" id="PS51716">
    <property type="entry name" value="G_IRG"/>
    <property type="match status" value="1"/>
</dbReference>
<dbReference type="InterPro" id="IPR003598">
    <property type="entry name" value="Ig_sub2"/>
</dbReference>
<dbReference type="PROSITE" id="PS50835">
    <property type="entry name" value="IG_LIKE"/>
    <property type="match status" value="2"/>
</dbReference>
<dbReference type="SUPFAM" id="SSF52540">
    <property type="entry name" value="P-loop containing nucleoside triphosphate hydrolases"/>
    <property type="match status" value="1"/>
</dbReference>
<evidence type="ECO:0000256" key="5">
    <source>
        <dbReference type="ARBA" id="ARBA00022801"/>
    </source>
</evidence>
<dbReference type="PANTHER" id="PTHR32341">
    <property type="entry name" value="INTERFERON-INDUCIBLE GTPASE"/>
    <property type="match status" value="1"/>
</dbReference>
<evidence type="ECO:0000256" key="3">
    <source>
        <dbReference type="ARBA" id="ARBA00022729"/>
    </source>
</evidence>
<dbReference type="InterPro" id="IPR051515">
    <property type="entry name" value="IRG"/>
</dbReference>
<dbReference type="InterPro" id="IPR003599">
    <property type="entry name" value="Ig_sub"/>
</dbReference>
<name>A0A8C3TCI0_CHESE</name>
<dbReference type="Gene3D" id="2.60.40.10">
    <property type="entry name" value="Immunoglobulins"/>
    <property type="match status" value="2"/>
</dbReference>
<keyword evidence="9" id="KW-0325">Glycoprotein</keyword>
<feature type="transmembrane region" description="Helical" evidence="12">
    <location>
        <begin position="673"/>
        <end position="693"/>
    </location>
</feature>
<feature type="chain" id="PRO_5034734438" evidence="13">
    <location>
        <begin position="24"/>
        <end position="763"/>
    </location>
</feature>
<dbReference type="Ensembl" id="ENSCSRT00000027454.1">
    <property type="protein sequence ID" value="ENSCSRP00000026351.1"/>
    <property type="gene ID" value="ENSCSRG00000019622.1"/>
</dbReference>
<feature type="domain" description="IRG-type G" evidence="15">
    <location>
        <begin position="388"/>
        <end position="570"/>
    </location>
</feature>
<keyword evidence="4" id="KW-0547">Nucleotide-binding</keyword>
<evidence type="ECO:0000256" key="13">
    <source>
        <dbReference type="SAM" id="SignalP"/>
    </source>
</evidence>
<dbReference type="Pfam" id="PF07686">
    <property type="entry name" value="V-set"/>
    <property type="match status" value="2"/>
</dbReference>
<feature type="transmembrane region" description="Helical" evidence="12">
    <location>
        <begin position="705"/>
        <end position="731"/>
    </location>
</feature>
<feature type="region of interest" description="Disordered" evidence="11">
    <location>
        <begin position="332"/>
        <end position="363"/>
    </location>
</feature>
<evidence type="ECO:0000256" key="8">
    <source>
        <dbReference type="ARBA" id="ARBA00023157"/>
    </source>
</evidence>
<protein>
    <submittedName>
        <fullName evidence="16">Uncharacterized protein</fullName>
    </submittedName>
</protein>
<dbReference type="InterPro" id="IPR030385">
    <property type="entry name" value="G_IRG_dom"/>
</dbReference>
<keyword evidence="12" id="KW-0812">Transmembrane</keyword>
<dbReference type="AlphaFoldDB" id="A0A8C3TCI0"/>
<feature type="signal peptide" evidence="13">
    <location>
        <begin position="1"/>
        <end position="23"/>
    </location>
</feature>
<keyword evidence="8" id="KW-1015">Disulfide bond</keyword>
<dbReference type="GO" id="GO:0016020">
    <property type="term" value="C:membrane"/>
    <property type="evidence" value="ECO:0007669"/>
    <property type="project" value="UniProtKB-SubCell"/>
</dbReference>